<protein>
    <submittedName>
        <fullName evidence="2">Type VI secretion protein</fullName>
    </submittedName>
</protein>
<gene>
    <name evidence="2" type="ORF">GJ700_24610</name>
</gene>
<evidence type="ECO:0000313" key="2">
    <source>
        <dbReference type="EMBL" id="MRV74900.1"/>
    </source>
</evidence>
<evidence type="ECO:0000313" key="3">
    <source>
        <dbReference type="Proteomes" id="UP000446768"/>
    </source>
</evidence>
<reference evidence="2 3" key="1">
    <citation type="submission" date="2019-11" db="EMBL/GenBank/DDBJ databases">
        <title>Novel species isolated from a subtropical stream in China.</title>
        <authorList>
            <person name="Lu H."/>
        </authorList>
    </citation>
    <scope>NUCLEOTIDE SEQUENCE [LARGE SCALE GENOMIC DNA]</scope>
    <source>
        <strain evidence="2 3">FT92W</strain>
    </source>
</reference>
<name>A0A7X2IS08_9BURK</name>
<feature type="region of interest" description="Disordered" evidence="1">
    <location>
        <begin position="52"/>
        <end position="77"/>
    </location>
</feature>
<proteinExistence type="predicted"/>
<dbReference type="AlphaFoldDB" id="A0A7X2IS08"/>
<comment type="caution">
    <text evidence="2">The sequence shown here is derived from an EMBL/GenBank/DDBJ whole genome shotgun (WGS) entry which is preliminary data.</text>
</comment>
<sequence length="98" mass="10687">MKIAQANGVSTREWGRLTSVIKEDWNSLAFILEIELAEPVYGWFGGFKGMARSGGGKSMRDDSAEKSGGGKNLPGGGTQFYIPNLKYAHVKRHSLKPT</sequence>
<keyword evidence="3" id="KW-1185">Reference proteome</keyword>
<accession>A0A7X2IS08</accession>
<organism evidence="2 3">
    <name type="scientific">Pseudoduganella rivuli</name>
    <dbReference type="NCBI Taxonomy" id="2666085"/>
    <lineage>
        <taxon>Bacteria</taxon>
        <taxon>Pseudomonadati</taxon>
        <taxon>Pseudomonadota</taxon>
        <taxon>Betaproteobacteria</taxon>
        <taxon>Burkholderiales</taxon>
        <taxon>Oxalobacteraceae</taxon>
        <taxon>Telluria group</taxon>
        <taxon>Pseudoduganella</taxon>
    </lineage>
</organism>
<dbReference type="Proteomes" id="UP000446768">
    <property type="component" value="Unassembled WGS sequence"/>
</dbReference>
<feature type="compositionally biased region" description="Gly residues" evidence="1">
    <location>
        <begin position="67"/>
        <end position="77"/>
    </location>
</feature>
<dbReference type="EMBL" id="WKJJ01000017">
    <property type="protein sequence ID" value="MRV74900.1"/>
    <property type="molecule type" value="Genomic_DNA"/>
</dbReference>
<evidence type="ECO:0000256" key="1">
    <source>
        <dbReference type="SAM" id="MobiDB-lite"/>
    </source>
</evidence>